<dbReference type="Gene3D" id="3.90.550.10">
    <property type="entry name" value="Spore Coat Polysaccharide Biosynthesis Protein SpsA, Chain A"/>
    <property type="match status" value="1"/>
</dbReference>
<reference evidence="2" key="1">
    <citation type="journal article" date="2019" name="PLoS Negl. Trop. Dis.">
        <title>Revisiting the worldwide diversity of Leptospira species in the environment.</title>
        <authorList>
            <person name="Vincent A.T."/>
            <person name="Schiettekatte O."/>
            <person name="Bourhy P."/>
            <person name="Veyrier F.J."/>
            <person name="Picardeau M."/>
        </authorList>
    </citation>
    <scope>NUCLEOTIDE SEQUENCE [LARGE SCALE GENOMIC DNA]</scope>
    <source>
        <strain evidence="2">201800287</strain>
    </source>
</reference>
<keyword evidence="2" id="KW-0548">Nucleotidyltransferase</keyword>
<dbReference type="Proteomes" id="UP000298009">
    <property type="component" value="Unassembled WGS sequence"/>
</dbReference>
<organism evidence="2 3">
    <name type="scientific">Leptospira noumeaensis</name>
    <dbReference type="NCBI Taxonomy" id="2484964"/>
    <lineage>
        <taxon>Bacteria</taxon>
        <taxon>Pseudomonadati</taxon>
        <taxon>Spirochaetota</taxon>
        <taxon>Spirochaetia</taxon>
        <taxon>Leptospirales</taxon>
        <taxon>Leptospiraceae</taxon>
        <taxon>Leptospira</taxon>
    </lineage>
</organism>
<dbReference type="SUPFAM" id="SSF53448">
    <property type="entry name" value="Nucleotide-diphospho-sugar transferases"/>
    <property type="match status" value="1"/>
</dbReference>
<feature type="domain" description="Nucleotidyl transferase" evidence="1">
    <location>
        <begin position="2"/>
        <end position="215"/>
    </location>
</feature>
<dbReference type="CDD" id="cd02524">
    <property type="entry name" value="G1P_cytidylyltransferase"/>
    <property type="match status" value="1"/>
</dbReference>
<evidence type="ECO:0000313" key="3">
    <source>
        <dbReference type="Proteomes" id="UP000298009"/>
    </source>
</evidence>
<dbReference type="AlphaFoldDB" id="A0A4R9HZZ9"/>
<name>A0A4R9HZZ9_9LEPT</name>
<dbReference type="InterPro" id="IPR005835">
    <property type="entry name" value="NTP_transferase_dom"/>
</dbReference>
<dbReference type="PANTHER" id="PTHR47183">
    <property type="entry name" value="GLUCOSE-1-PHOSPHATE CYTIDYLYLTRANSFERASE-RELATED"/>
    <property type="match status" value="1"/>
</dbReference>
<comment type="caution">
    <text evidence="2">The sequence shown here is derived from an EMBL/GenBank/DDBJ whole genome shotgun (WGS) entry which is preliminary data.</text>
</comment>
<keyword evidence="3" id="KW-1185">Reference proteome</keyword>
<dbReference type="InterPro" id="IPR046981">
    <property type="entry name" value="G1P_cyt_trans"/>
</dbReference>
<evidence type="ECO:0000259" key="1">
    <source>
        <dbReference type="Pfam" id="PF00483"/>
    </source>
</evidence>
<dbReference type="InterPro" id="IPR029044">
    <property type="entry name" value="Nucleotide-diphossugar_trans"/>
</dbReference>
<dbReference type="EC" id="2.7.7.33" evidence="2"/>
<protein>
    <submittedName>
        <fullName evidence="2">Glucose-1-phosphate cytidylyltransferase</fullName>
        <ecNumber evidence="2">2.7.7.33</ecNumber>
    </submittedName>
</protein>
<dbReference type="Pfam" id="PF00483">
    <property type="entry name" value="NTP_transferase"/>
    <property type="match status" value="1"/>
</dbReference>
<dbReference type="PANTHER" id="PTHR47183:SF1">
    <property type="entry name" value="GLUCOSE-1-PHOSPHATE CYTIDYLYLTRANSFERASE"/>
    <property type="match status" value="1"/>
</dbReference>
<keyword evidence="2" id="KW-0808">Transferase</keyword>
<accession>A0A4R9HZZ9</accession>
<dbReference type="GO" id="GO:0009243">
    <property type="term" value="P:O antigen biosynthetic process"/>
    <property type="evidence" value="ECO:0007669"/>
    <property type="project" value="InterPro"/>
</dbReference>
<proteinExistence type="predicted"/>
<dbReference type="EMBL" id="RQFK01000033">
    <property type="protein sequence ID" value="TGK78445.1"/>
    <property type="molecule type" value="Genomic_DNA"/>
</dbReference>
<dbReference type="GO" id="GO:0047343">
    <property type="term" value="F:glucose-1-phosphate cytidylyltransferase activity"/>
    <property type="evidence" value="ECO:0007669"/>
    <property type="project" value="UniProtKB-EC"/>
</dbReference>
<gene>
    <name evidence="2" type="primary">rfbF</name>
    <name evidence="2" type="ORF">EHQ24_18015</name>
</gene>
<dbReference type="InterPro" id="IPR013446">
    <property type="entry name" value="G1P_cyt_trans-like"/>
</dbReference>
<dbReference type="RefSeq" id="WP_135602976.1">
    <property type="nucleotide sequence ID" value="NZ_RQFK01000033.1"/>
</dbReference>
<sequence length="254" mass="28957">MKAIILAGGFGTRLSEYTDVIPKPMVPIGGKPILWHIMNHFARFNHNDFYIALGYKAEVVKEYFLNYRSLNSDFSVNLETGKITHYNSPKVDWNVTLVNTGADTMTGGRLLRMKEIIGNETFLLTYGDGLSNVDMDKLIQFHKSHKKMITVTAVHPGARFGELEIETGRVISFQEKPQTTQGWINGGFFVIEPSFFDLLENDQTILEKSPLETASKNGELMAYQHEGFWQCMDTKRDKDHLEELFQSGRAPWLN</sequence>
<dbReference type="OrthoDB" id="9801899at2"/>
<dbReference type="NCBIfam" id="TIGR02623">
    <property type="entry name" value="G1P_cyt_trans"/>
    <property type="match status" value="1"/>
</dbReference>
<evidence type="ECO:0000313" key="2">
    <source>
        <dbReference type="EMBL" id="TGK78445.1"/>
    </source>
</evidence>